<feature type="domain" description="POTRA" evidence="10">
    <location>
        <begin position="65"/>
        <end position="134"/>
    </location>
</feature>
<comment type="subcellular location">
    <subcellularLocation>
        <location evidence="9">Cell inner membrane</location>
        <topology evidence="9">Single-pass type II membrane protein</topology>
    </subcellularLocation>
    <subcellularLocation>
        <location evidence="1">Membrane</location>
    </subcellularLocation>
    <text evidence="9">Localizes to the division septum.</text>
</comment>
<evidence type="ECO:0000313" key="11">
    <source>
        <dbReference type="EMBL" id="RVU30486.1"/>
    </source>
</evidence>
<reference evidence="11 12" key="1">
    <citation type="submission" date="2019-01" db="EMBL/GenBank/DDBJ databases">
        <authorList>
            <person name="Chen W.-M."/>
        </authorList>
    </citation>
    <scope>NUCLEOTIDE SEQUENCE [LARGE SCALE GENOMIC DNA]</scope>
    <source>
        <strain evidence="11 12">HPM-16</strain>
    </source>
</reference>
<evidence type="ECO:0000256" key="2">
    <source>
        <dbReference type="ARBA" id="ARBA00022475"/>
    </source>
</evidence>
<proteinExistence type="inferred from homology"/>
<sequence>MSASLQKLNVYDQDAIPSAHVSQDQATATADGDWYWRPLTVLVGFWLFAGVVGICFDAGRSYLDQPIREVRVVGDAQYLDRQALASSVAGAISAPLLEQDIAALQDRAQEHPWVRQAQVRRVWPPAIEVVIEEQRPVARWGSKGLLNHQGDIFWPDSPQQYGELPQLDGPATETQLLMAQYHDLSRLFQDASLKMVALSLEKRGAWQVKLDNGIRVIVGREDTKARLRRFIYLYKAELVAVADRIEQIDIRYTNGAAVSWLPEPTEALAEEAK</sequence>
<keyword evidence="3 9" id="KW-0997">Cell inner membrane</keyword>
<dbReference type="InterPro" id="IPR034746">
    <property type="entry name" value="POTRA"/>
</dbReference>
<name>A0A437Q7N2_9GAMM</name>
<comment type="similarity">
    <text evidence="9">Belongs to the FtsQ/DivIB family. FtsQ subfamily.</text>
</comment>
<dbReference type="Pfam" id="PF03799">
    <property type="entry name" value="FtsQ_DivIB_C"/>
    <property type="match status" value="1"/>
</dbReference>
<comment type="function">
    <text evidence="9">Essential cell division protein. May link together the upstream cell division proteins, which are predominantly cytoplasmic, with the downstream cell division proteins, which are predominantly periplasmic. May control correct divisome assembly.</text>
</comment>
<evidence type="ECO:0000256" key="5">
    <source>
        <dbReference type="ARBA" id="ARBA00022692"/>
    </source>
</evidence>
<dbReference type="InterPro" id="IPR026579">
    <property type="entry name" value="FtsQ"/>
</dbReference>
<evidence type="ECO:0000256" key="3">
    <source>
        <dbReference type="ARBA" id="ARBA00022519"/>
    </source>
</evidence>
<keyword evidence="7 9" id="KW-0472">Membrane</keyword>
<comment type="caution">
    <text evidence="11">The sequence shown here is derived from an EMBL/GenBank/DDBJ whole genome shotgun (WGS) entry which is preliminary data.</text>
</comment>
<dbReference type="EMBL" id="SACQ01000005">
    <property type="protein sequence ID" value="RVU30486.1"/>
    <property type="molecule type" value="Genomic_DNA"/>
</dbReference>
<dbReference type="PROSITE" id="PS51779">
    <property type="entry name" value="POTRA"/>
    <property type="match status" value="1"/>
</dbReference>
<dbReference type="AlphaFoldDB" id="A0A437Q7N2"/>
<keyword evidence="8 9" id="KW-0131">Cell cycle</keyword>
<dbReference type="GO" id="GO:0032153">
    <property type="term" value="C:cell division site"/>
    <property type="evidence" value="ECO:0007669"/>
    <property type="project" value="UniProtKB-UniRule"/>
</dbReference>
<dbReference type="RefSeq" id="WP_127694682.1">
    <property type="nucleotide sequence ID" value="NZ_SACQ01000005.1"/>
</dbReference>
<evidence type="ECO:0000256" key="8">
    <source>
        <dbReference type="ARBA" id="ARBA00023306"/>
    </source>
</evidence>
<dbReference type="InterPro" id="IPR013685">
    <property type="entry name" value="POTRA_FtsQ_type"/>
</dbReference>
<keyword evidence="6 9" id="KW-1133">Transmembrane helix</keyword>
<dbReference type="PANTHER" id="PTHR35851:SF1">
    <property type="entry name" value="CELL DIVISION PROTEIN FTSQ"/>
    <property type="match status" value="1"/>
</dbReference>
<evidence type="ECO:0000256" key="1">
    <source>
        <dbReference type="ARBA" id="ARBA00004370"/>
    </source>
</evidence>
<evidence type="ECO:0000256" key="9">
    <source>
        <dbReference type="HAMAP-Rule" id="MF_00911"/>
    </source>
</evidence>
<dbReference type="InterPro" id="IPR005548">
    <property type="entry name" value="Cell_div_FtsQ/DivIB_C"/>
</dbReference>
<dbReference type="InterPro" id="IPR045335">
    <property type="entry name" value="FtsQ_C_sf"/>
</dbReference>
<dbReference type="Gene3D" id="3.40.50.11690">
    <property type="entry name" value="Cell division protein FtsQ/DivIB"/>
    <property type="match status" value="1"/>
</dbReference>
<dbReference type="HAMAP" id="MF_00911">
    <property type="entry name" value="FtsQ_subfam"/>
    <property type="match status" value="1"/>
</dbReference>
<gene>
    <name evidence="9" type="primary">ftsQ</name>
    <name evidence="11" type="ORF">EOE65_12660</name>
</gene>
<evidence type="ECO:0000256" key="7">
    <source>
        <dbReference type="ARBA" id="ARBA00023136"/>
    </source>
</evidence>
<evidence type="ECO:0000313" key="12">
    <source>
        <dbReference type="Proteomes" id="UP000282818"/>
    </source>
</evidence>
<keyword evidence="4 9" id="KW-0132">Cell division</keyword>
<keyword evidence="12" id="KW-1185">Reference proteome</keyword>
<organism evidence="11 12">
    <name type="scientific">Neptunomonas marina</name>
    <dbReference type="NCBI Taxonomy" id="1815562"/>
    <lineage>
        <taxon>Bacteria</taxon>
        <taxon>Pseudomonadati</taxon>
        <taxon>Pseudomonadota</taxon>
        <taxon>Gammaproteobacteria</taxon>
        <taxon>Oceanospirillales</taxon>
        <taxon>Oceanospirillaceae</taxon>
        <taxon>Neptunomonas</taxon>
    </lineage>
</organism>
<dbReference type="Pfam" id="PF08478">
    <property type="entry name" value="POTRA_1"/>
    <property type="match status" value="1"/>
</dbReference>
<keyword evidence="5 9" id="KW-0812">Transmembrane</keyword>
<dbReference type="GO" id="GO:0090529">
    <property type="term" value="P:cell septum assembly"/>
    <property type="evidence" value="ECO:0007669"/>
    <property type="project" value="InterPro"/>
</dbReference>
<protein>
    <recommendedName>
        <fullName evidence="9">Cell division protein FtsQ</fullName>
    </recommendedName>
</protein>
<evidence type="ECO:0000259" key="10">
    <source>
        <dbReference type="PROSITE" id="PS51779"/>
    </source>
</evidence>
<evidence type="ECO:0000256" key="4">
    <source>
        <dbReference type="ARBA" id="ARBA00022618"/>
    </source>
</evidence>
<dbReference type="GO" id="GO:0043093">
    <property type="term" value="P:FtsZ-dependent cytokinesis"/>
    <property type="evidence" value="ECO:0007669"/>
    <property type="project" value="UniProtKB-UniRule"/>
</dbReference>
<feature type="transmembrane region" description="Helical" evidence="9">
    <location>
        <begin position="39"/>
        <end position="59"/>
    </location>
</feature>
<dbReference type="PANTHER" id="PTHR35851">
    <property type="entry name" value="CELL DIVISION PROTEIN FTSQ"/>
    <property type="match status" value="1"/>
</dbReference>
<comment type="subunit">
    <text evidence="9">Part of a complex composed of FtsB, FtsL and FtsQ.</text>
</comment>
<dbReference type="Gene3D" id="3.10.20.310">
    <property type="entry name" value="membrane protein fhac"/>
    <property type="match status" value="1"/>
</dbReference>
<keyword evidence="2 9" id="KW-1003">Cell membrane</keyword>
<evidence type="ECO:0000256" key="6">
    <source>
        <dbReference type="ARBA" id="ARBA00022989"/>
    </source>
</evidence>
<accession>A0A437Q7N2</accession>
<dbReference type="Proteomes" id="UP000282818">
    <property type="component" value="Unassembled WGS sequence"/>
</dbReference>
<dbReference type="GO" id="GO:0005886">
    <property type="term" value="C:plasma membrane"/>
    <property type="evidence" value="ECO:0007669"/>
    <property type="project" value="UniProtKB-SubCell"/>
</dbReference>